<dbReference type="SMART" id="SM00192">
    <property type="entry name" value="LDLa"/>
    <property type="match status" value="5"/>
</dbReference>
<dbReference type="PANTHER" id="PTHR24372:SF77">
    <property type="entry name" value="G-PROTEIN COUPLED RECEPTORS FAMILY 1 PROFILE DOMAIN-CONTAINING PROTEIN"/>
    <property type="match status" value="1"/>
</dbReference>
<dbReference type="PROSITE" id="PS00237">
    <property type="entry name" value="G_PROTEIN_RECEP_F1_1"/>
    <property type="match status" value="1"/>
</dbReference>
<dbReference type="SUPFAM" id="SSF52058">
    <property type="entry name" value="L domain-like"/>
    <property type="match status" value="1"/>
</dbReference>
<feature type="transmembrane region" description="Helical" evidence="13">
    <location>
        <begin position="1080"/>
        <end position="1100"/>
    </location>
</feature>
<protein>
    <recommendedName>
        <fullName evidence="18">G-protein coupled receptor GRL101</fullName>
    </recommendedName>
</protein>
<dbReference type="GO" id="GO:0008528">
    <property type="term" value="F:G protein-coupled peptide receptor activity"/>
    <property type="evidence" value="ECO:0007669"/>
    <property type="project" value="TreeGrafter"/>
</dbReference>
<dbReference type="SUPFAM" id="SSF56436">
    <property type="entry name" value="C-type lectin-like"/>
    <property type="match status" value="1"/>
</dbReference>
<dbReference type="InterPro" id="IPR016187">
    <property type="entry name" value="CTDL_fold"/>
</dbReference>
<dbReference type="Gene3D" id="4.10.400.10">
    <property type="entry name" value="Low-density Lipoprotein Receptor"/>
    <property type="match status" value="3"/>
</dbReference>
<dbReference type="SUPFAM" id="SSF57424">
    <property type="entry name" value="LDL receptor-like module"/>
    <property type="match status" value="4"/>
</dbReference>
<gene>
    <name evidence="16" type="ORF">V1264_012549</name>
</gene>
<evidence type="ECO:0000256" key="5">
    <source>
        <dbReference type="ARBA" id="ARBA00022737"/>
    </source>
</evidence>
<dbReference type="Gene3D" id="3.10.100.10">
    <property type="entry name" value="Mannose-Binding Protein A, subunit A"/>
    <property type="match status" value="1"/>
</dbReference>
<dbReference type="InterPro" id="IPR001611">
    <property type="entry name" value="Leu-rich_rpt"/>
</dbReference>
<evidence type="ECO:0000256" key="7">
    <source>
        <dbReference type="ARBA" id="ARBA00023040"/>
    </source>
</evidence>
<dbReference type="SMART" id="SM00042">
    <property type="entry name" value="CUB"/>
    <property type="match status" value="1"/>
</dbReference>
<dbReference type="CDD" id="cd00037">
    <property type="entry name" value="CLECT"/>
    <property type="match status" value="1"/>
</dbReference>
<reference evidence="16 17" key="1">
    <citation type="submission" date="2024-02" db="EMBL/GenBank/DDBJ databases">
        <title>Chromosome-scale genome assembly of the rough periwinkle Littorina saxatilis.</title>
        <authorList>
            <person name="De Jode A."/>
            <person name="Faria R."/>
            <person name="Formenti G."/>
            <person name="Sims Y."/>
            <person name="Smith T.P."/>
            <person name="Tracey A."/>
            <person name="Wood J.M.D."/>
            <person name="Zagrodzka Z.B."/>
            <person name="Johannesson K."/>
            <person name="Butlin R.K."/>
            <person name="Leder E.H."/>
        </authorList>
    </citation>
    <scope>NUCLEOTIDE SEQUENCE [LARGE SCALE GENOMIC DNA]</scope>
    <source>
        <strain evidence="16">Snail1</strain>
        <tissue evidence="16">Muscle</tissue>
    </source>
</reference>
<dbReference type="InterPro" id="IPR000276">
    <property type="entry name" value="GPCR_Rhodpsn"/>
</dbReference>
<comment type="caution">
    <text evidence="12">Lacks conserved residue(s) required for the propagation of feature annotation.</text>
</comment>
<feature type="transmembrane region" description="Helical" evidence="13">
    <location>
        <begin position="1176"/>
        <end position="1202"/>
    </location>
</feature>
<dbReference type="CDD" id="cd00041">
    <property type="entry name" value="CUB"/>
    <property type="match status" value="1"/>
</dbReference>
<feature type="transmembrane region" description="Helical" evidence="13">
    <location>
        <begin position="1214"/>
        <end position="1237"/>
    </location>
</feature>
<evidence type="ECO:0000259" key="15">
    <source>
        <dbReference type="PROSITE" id="PS50262"/>
    </source>
</evidence>
<evidence type="ECO:0000256" key="3">
    <source>
        <dbReference type="ARBA" id="ARBA00022614"/>
    </source>
</evidence>
<sequence>MSRNICDSGRLCHFYVDLNNCEKVDLLEFNGTEGIVHGFTNAETFNKTLSYCHLQITVPEGLYIRAYSEITVKNGRLCYTELRANSKNDFRPRRVLAYWSCLPMLEDLVRSPLILTDGNKLFIEIIMKNRPEEFWLYFKGVSVDLRETFEVVQYSNTTGHVALPGFQESLSYPWGLNISYVIHLPKKHTVMFSFSRFDLYGRRFIICEDYLELTSIGINGEAKLLWRKCRTILVDAEVHNTSLALRFVSDLQDSRSGFKMLFSFHPSTDTPVKLESGLFDCSRHYTAFRQHLDCNLRQECEGGEDEADHCPHSSAQCTGGVLVQNNCISYEVFSPGEKMTWSNARQKCRTKGGDLVTFPTLEKLEAVQYVLNTSVKGECAYVGLQRAPFSSPNMYRKTFRWIDGTMAYYANISDRIQFNSLYEGVCFFININMPRSFMPCSCTRYELCTTFLCERKVEIDYPLSNVMVKFPKVSNTSEIRRFSGLSLVRCPEEHVTHDFLLCDLDSHCAAKRHASRCDTVPQRSFEAGVTEMVSVGMFACHEGGGTVPYTLLCDFRPDCGDGSDEKYCRHKTDATRFRCRNGQYIAQDKVCDTVKDCLDGSDDLGCSGYIMFPLHPQFRTNPPVIIYFDGRGDFRGVAMESDTAPCPVTHFRWIGQSVYCLPMYLRCNGVKDCPGGEDELSCAHFTCPGFYRCRGSSVCLHASHLCDGWPQCPQRDDELFCDNTCPSVCQCQGLAFVCPQPFPADHFPDLRYLDAEGSGIAPSSLLENVYLIYLSLADCGLITWPRVIFQNLQHLDISDNMIGVLNLNNIAVLDNLRHLRLRGNPLTAFFVGDTDVKHSMLISVDLSYTRLAEFDSKSLSQFTSVQTLNLSYSSMRRIREDGFSFQPSLTHLDLRGCEVEDILSNVFAGLSNLSVIHASDYKICCKAILPENFNENFCFAPLDDISSCNQLVASNFYRAYLWIISIVSLLGNAVAVVFRLGFRRSSITQSGYKLFVANLTLADFVMGVYLAVVGTADQLYRGNYWWYEKTWKSSVMCRVAGFLSLLSCEVSAFMICLITLDRFIVLRFSLSSVRFKGRSAVVASGLAWLVGVLLAAVPLMPSLSHWRFYSQTGICIPLPATRNSFQGQGYFFGVMIVFNFILFVAIACGQAVIYWSIRTNSMARQDTTNASSDLTVARRLITVAVTDFLCWFPIGMLGLMAFNGVPVPGEVNVAMAIFVLPLNSALNPFLYTLNVMLEKRRRVQKERLRRLLLSRSSTLQSDLSQ</sequence>
<dbReference type="Gene3D" id="2.60.120.290">
    <property type="entry name" value="Spermadhesin, CUB domain"/>
    <property type="match status" value="1"/>
</dbReference>
<dbReference type="AlphaFoldDB" id="A0AAN9C2G9"/>
<dbReference type="InterPro" id="IPR032675">
    <property type="entry name" value="LRR_dom_sf"/>
</dbReference>
<keyword evidence="17" id="KW-1185">Reference proteome</keyword>
<dbReference type="SUPFAM" id="SSF81321">
    <property type="entry name" value="Family A G protein-coupled receptor-like"/>
    <property type="match status" value="1"/>
</dbReference>
<feature type="disulfide bond" evidence="12">
    <location>
        <begin position="579"/>
        <end position="597"/>
    </location>
</feature>
<dbReference type="SUPFAM" id="SSF49854">
    <property type="entry name" value="Spermadhesin, CUB domain"/>
    <property type="match status" value="1"/>
</dbReference>
<keyword evidence="8 13" id="KW-0472">Membrane</keyword>
<proteinExistence type="predicted"/>
<dbReference type="Gene3D" id="3.80.10.10">
    <property type="entry name" value="Ribonuclease Inhibitor"/>
    <property type="match status" value="1"/>
</dbReference>
<dbReference type="PANTHER" id="PTHR24372">
    <property type="entry name" value="GLYCOPROTEIN HORMONE RECEPTOR"/>
    <property type="match status" value="1"/>
</dbReference>
<feature type="disulfide bond" evidence="12">
    <location>
        <begin position="687"/>
        <end position="699"/>
    </location>
</feature>
<evidence type="ECO:0000256" key="10">
    <source>
        <dbReference type="ARBA" id="ARBA00023170"/>
    </source>
</evidence>
<evidence type="ECO:0000256" key="8">
    <source>
        <dbReference type="ARBA" id="ARBA00023136"/>
    </source>
</evidence>
<dbReference type="InterPro" id="IPR017452">
    <property type="entry name" value="GPCR_Rhodpsn_7TM"/>
</dbReference>
<evidence type="ECO:0000256" key="12">
    <source>
        <dbReference type="PROSITE-ProRule" id="PRU00124"/>
    </source>
</evidence>
<dbReference type="Pfam" id="PF00001">
    <property type="entry name" value="7tm_1"/>
    <property type="match status" value="1"/>
</dbReference>
<keyword evidence="10" id="KW-0675">Receptor</keyword>
<dbReference type="Gene3D" id="1.20.1070.10">
    <property type="entry name" value="Rhodopsin 7-helix transmembrane proteins"/>
    <property type="match status" value="1"/>
</dbReference>
<dbReference type="EMBL" id="JBAMIC010000002">
    <property type="protein sequence ID" value="KAK7113215.1"/>
    <property type="molecule type" value="Genomic_DNA"/>
</dbReference>
<evidence type="ECO:0000256" key="6">
    <source>
        <dbReference type="ARBA" id="ARBA00022989"/>
    </source>
</evidence>
<dbReference type="GO" id="GO:0007189">
    <property type="term" value="P:adenylate cyclase-activating G protein-coupled receptor signaling pathway"/>
    <property type="evidence" value="ECO:0007669"/>
    <property type="project" value="TreeGrafter"/>
</dbReference>
<keyword evidence="7" id="KW-0297">G-protein coupled receptor</keyword>
<keyword evidence="9 12" id="KW-1015">Disulfide bond</keyword>
<organism evidence="16 17">
    <name type="scientific">Littorina saxatilis</name>
    <dbReference type="NCBI Taxonomy" id="31220"/>
    <lineage>
        <taxon>Eukaryota</taxon>
        <taxon>Metazoa</taxon>
        <taxon>Spiralia</taxon>
        <taxon>Lophotrochozoa</taxon>
        <taxon>Mollusca</taxon>
        <taxon>Gastropoda</taxon>
        <taxon>Caenogastropoda</taxon>
        <taxon>Littorinimorpha</taxon>
        <taxon>Littorinoidea</taxon>
        <taxon>Littorinidae</taxon>
        <taxon>Littorina</taxon>
    </lineage>
</organism>
<name>A0AAN9C2G9_9CAEN</name>
<dbReference type="InterPro" id="IPR002172">
    <property type="entry name" value="LDrepeatLR_classA_rpt"/>
</dbReference>
<evidence type="ECO:0000256" key="13">
    <source>
        <dbReference type="SAM" id="Phobius"/>
    </source>
</evidence>
<dbReference type="InterPro" id="IPR001304">
    <property type="entry name" value="C-type_lectin-like"/>
</dbReference>
<evidence type="ECO:0000313" key="17">
    <source>
        <dbReference type="Proteomes" id="UP001374579"/>
    </source>
</evidence>
<evidence type="ECO:0008006" key="18">
    <source>
        <dbReference type="Google" id="ProtNLM"/>
    </source>
</evidence>
<keyword evidence="4 13" id="KW-0812">Transmembrane</keyword>
<dbReference type="PROSITE" id="PS50041">
    <property type="entry name" value="C_TYPE_LECTIN_2"/>
    <property type="match status" value="1"/>
</dbReference>
<dbReference type="CDD" id="cd00112">
    <property type="entry name" value="LDLa"/>
    <property type="match status" value="3"/>
</dbReference>
<evidence type="ECO:0000256" key="2">
    <source>
        <dbReference type="ARBA" id="ARBA00022475"/>
    </source>
</evidence>
<dbReference type="Pfam" id="PF00431">
    <property type="entry name" value="CUB"/>
    <property type="match status" value="1"/>
</dbReference>
<feature type="domain" description="C-type lectin" evidence="14">
    <location>
        <begin position="323"/>
        <end position="449"/>
    </location>
</feature>
<feature type="transmembrane region" description="Helical" evidence="13">
    <location>
        <begin position="1130"/>
        <end position="1155"/>
    </location>
</feature>
<comment type="caution">
    <text evidence="16">The sequence shown here is derived from an EMBL/GenBank/DDBJ whole genome shotgun (WGS) entry which is preliminary data.</text>
</comment>
<keyword evidence="2" id="KW-1003">Cell membrane</keyword>
<feature type="transmembrane region" description="Helical" evidence="13">
    <location>
        <begin position="994"/>
        <end position="1020"/>
    </location>
</feature>
<dbReference type="GO" id="GO:0005886">
    <property type="term" value="C:plasma membrane"/>
    <property type="evidence" value="ECO:0007669"/>
    <property type="project" value="UniProtKB-SubCell"/>
</dbReference>
<dbReference type="Pfam" id="PF00059">
    <property type="entry name" value="Lectin_C"/>
    <property type="match status" value="1"/>
</dbReference>
<feature type="transmembrane region" description="Helical" evidence="13">
    <location>
        <begin position="1040"/>
        <end position="1060"/>
    </location>
</feature>
<dbReference type="PROSITE" id="PS50068">
    <property type="entry name" value="LDLRA_2"/>
    <property type="match status" value="4"/>
</dbReference>
<evidence type="ECO:0000256" key="11">
    <source>
        <dbReference type="ARBA" id="ARBA00023224"/>
    </source>
</evidence>
<feature type="disulfide bond" evidence="12">
    <location>
        <begin position="667"/>
        <end position="682"/>
    </location>
</feature>
<dbReference type="InterPro" id="IPR000859">
    <property type="entry name" value="CUB_dom"/>
</dbReference>
<dbReference type="Pfam" id="PF00057">
    <property type="entry name" value="Ldl_recept_a"/>
    <property type="match status" value="2"/>
</dbReference>
<accession>A0AAN9C2G9</accession>
<feature type="domain" description="G-protein coupled receptors family 1 profile" evidence="15">
    <location>
        <begin position="971"/>
        <end position="1231"/>
    </location>
</feature>
<dbReference type="Proteomes" id="UP001374579">
    <property type="component" value="Unassembled WGS sequence"/>
</dbReference>
<feature type="transmembrane region" description="Helical" evidence="13">
    <location>
        <begin position="959"/>
        <end position="982"/>
    </location>
</feature>
<dbReference type="PROSITE" id="PS50262">
    <property type="entry name" value="G_PROTEIN_RECEP_F1_2"/>
    <property type="match status" value="1"/>
</dbReference>
<dbReference type="InterPro" id="IPR035914">
    <property type="entry name" value="Sperma_CUB_dom_sf"/>
</dbReference>
<dbReference type="InterPro" id="IPR016186">
    <property type="entry name" value="C-type_lectin-like/link_sf"/>
</dbReference>
<dbReference type="InterPro" id="IPR036055">
    <property type="entry name" value="LDL_receptor-like_sf"/>
</dbReference>
<dbReference type="PRINTS" id="PR00261">
    <property type="entry name" value="LDLRECEPTOR"/>
</dbReference>
<keyword evidence="11" id="KW-0807">Transducer</keyword>
<comment type="subcellular location">
    <subcellularLocation>
        <location evidence="1">Cell membrane</location>
        <topology evidence="1">Multi-pass membrane protein</topology>
    </subcellularLocation>
</comment>
<evidence type="ECO:0000256" key="9">
    <source>
        <dbReference type="ARBA" id="ARBA00023157"/>
    </source>
</evidence>
<keyword evidence="3" id="KW-0433">Leucine-rich repeat</keyword>
<keyword evidence="5" id="KW-0677">Repeat</keyword>
<feature type="disulfide bond" evidence="12">
    <location>
        <begin position="706"/>
        <end position="721"/>
    </location>
</feature>
<evidence type="ECO:0000256" key="4">
    <source>
        <dbReference type="ARBA" id="ARBA00022692"/>
    </source>
</evidence>
<evidence type="ECO:0000259" key="14">
    <source>
        <dbReference type="PROSITE" id="PS50041"/>
    </source>
</evidence>
<evidence type="ECO:0000313" key="16">
    <source>
        <dbReference type="EMBL" id="KAK7113215.1"/>
    </source>
</evidence>
<feature type="disulfide bond" evidence="12">
    <location>
        <begin position="553"/>
        <end position="568"/>
    </location>
</feature>
<dbReference type="Pfam" id="PF13855">
    <property type="entry name" value="LRR_8"/>
    <property type="match status" value="1"/>
</dbReference>
<feature type="disulfide bond" evidence="12">
    <location>
        <begin position="591"/>
        <end position="606"/>
    </location>
</feature>
<dbReference type="GO" id="GO:0009755">
    <property type="term" value="P:hormone-mediated signaling pathway"/>
    <property type="evidence" value="ECO:0007669"/>
    <property type="project" value="TreeGrafter"/>
</dbReference>
<keyword evidence="6 13" id="KW-1133">Transmembrane helix</keyword>
<dbReference type="SMART" id="SM00034">
    <property type="entry name" value="CLECT"/>
    <property type="match status" value="1"/>
</dbReference>
<evidence type="ECO:0000256" key="1">
    <source>
        <dbReference type="ARBA" id="ARBA00004651"/>
    </source>
</evidence>